<sequence length="65" mass="7200">MRPQRTFSARLRRYSDRANGPGQPLVGSEYGDCGTSLGYWQTRANPSALGTYSPQIIHDKAKNSL</sequence>
<protein>
    <submittedName>
        <fullName evidence="1">Uncharacterized protein</fullName>
    </submittedName>
</protein>
<dbReference type="EMBL" id="CP015267">
    <property type="protein sequence ID" value="ASL16242.1"/>
    <property type="molecule type" value="Genomic_DNA"/>
</dbReference>
<reference evidence="1 2" key="1">
    <citation type="journal article" date="2017" name="Lancet Infect. Dis.">
        <title>Global outbreak of severe Mycobacterium chimaera disease after cardiac surgery: a molecular epidemiological study.</title>
        <authorList>
            <person name="van Ingen J."/>
            <person name="Kohl T."/>
            <person name="Kranzer K."/>
            <person name="Hasse B."/>
            <person name="Keller P."/>
            <person name="Szafranska A."/>
            <person name="Hillemann D."/>
            <person name="Chand M."/>
            <person name="Schreiber P."/>
            <person name="Sommerstein R."/>
            <person name="Berger C."/>
            <person name="Genoni M."/>
            <person name="Ruegg C."/>
            <person name="Troillet N."/>
            <person name="Widmer A.F."/>
            <person name="Becker S.L."/>
            <person name="Herrmann M."/>
            <person name="Eckmanns T."/>
            <person name="Haller S."/>
            <person name="Hoeller C."/>
            <person name="Debast S.B."/>
            <person name="Wolfhagen M.J."/>
            <person name="Hopman J."/>
            <person name="Kluytmans J."/>
            <person name="Langelaar M."/>
            <person name="Notermans D.W."/>
            <person name="ten Oever J."/>
            <person name="van den Barselaar P."/>
            <person name="Vonk A.B.A."/>
            <person name="Vos M.C."/>
            <person name="Ahmed N."/>
            <person name="Brown T."/>
            <person name="Crook D."/>
            <person name="Lamagni T."/>
            <person name="Phin N."/>
            <person name="Smith E.G."/>
            <person name="Zambon M."/>
            <person name="Serr A."/>
            <person name="Goetting T."/>
            <person name="Ebner W."/>
            <person name="Thuermer A."/>
            <person name="Utpatel C."/>
            <person name="Sproer C."/>
            <person name="Bunk B."/>
            <person name="Nubel U."/>
            <person name="Bloemberg G."/>
            <person name="Bottger E."/>
            <person name="Niemann S."/>
            <person name="Wagner D."/>
            <person name="Sax H."/>
        </authorList>
    </citation>
    <scope>NUCLEOTIDE SEQUENCE [LARGE SCALE GENOMIC DNA]</scope>
    <source>
        <strain evidence="1 2">ZUERICH-2</strain>
    </source>
</reference>
<accession>A0A7U5MMG6</accession>
<dbReference type="Proteomes" id="UP000198286">
    <property type="component" value="Chromosome"/>
</dbReference>
<evidence type="ECO:0000313" key="1">
    <source>
        <dbReference type="EMBL" id="ASL16242.1"/>
    </source>
</evidence>
<evidence type="ECO:0000313" key="2">
    <source>
        <dbReference type="Proteomes" id="UP000198286"/>
    </source>
</evidence>
<proteinExistence type="predicted"/>
<name>A0A7U5MMG6_MYCIT</name>
<organism evidence="1 2">
    <name type="scientific">Mycobacterium intracellulare subsp. chimaera</name>
    <dbReference type="NCBI Taxonomy" id="222805"/>
    <lineage>
        <taxon>Bacteria</taxon>
        <taxon>Bacillati</taxon>
        <taxon>Actinomycetota</taxon>
        <taxon>Actinomycetes</taxon>
        <taxon>Mycobacteriales</taxon>
        <taxon>Mycobacteriaceae</taxon>
        <taxon>Mycobacterium</taxon>
        <taxon>Mycobacterium avium complex (MAC)</taxon>
    </lineage>
</organism>
<gene>
    <name evidence="1" type="ORF">MYCOZU2_03867</name>
</gene>
<dbReference type="AlphaFoldDB" id="A0A7U5MMG6"/>